<comment type="subcellular location">
    <subcellularLocation>
        <location evidence="1">Cell membrane</location>
        <topology evidence="1">Multi-pass membrane protein</topology>
    </subcellularLocation>
</comment>
<keyword evidence="4 7" id="KW-0812">Transmembrane</keyword>
<evidence type="ECO:0000313" key="10">
    <source>
        <dbReference type="Proteomes" id="UP000472676"/>
    </source>
</evidence>
<gene>
    <name evidence="9" type="ORF">G7Y85_10910</name>
</gene>
<feature type="transmembrane region" description="Helical" evidence="7">
    <location>
        <begin position="78"/>
        <end position="99"/>
    </location>
</feature>
<sequence length="597" mass="66444">MSTFRNKKAVTVAGWLLCLLLLIVELLPNAYLFRAAGLSLAETHNPLSALLLALARASPFPAVLLAELLVLALLGRPWLWLLLNLPFLIWLPGELSYLWRYGTPTSAHVFAIIGETNRDEVTGMLGSVVWLCLLGLALWTLALLAVLYFFFRLAPWRHRTRLWTALALGSSLAMTLLVYKRASDAAAAATQESAGSCTGEFCAYTALSPFFYVFVDSYPFGLPVRLYDYVTQRRMLAHYAAVLKDASLGLGRDQALAAQAETYVVVIGESARADHWSLFGYGRPTTPLLDHRDHLLAFGDAVSVTPATRTAVPILLSGASVEDVDAFRFKPSWINAFKAAGFTVSWLSAQLPVGLHDTTVGIYAQLADDIEFLNPGSYESRGSYDDVLLAALDRRLRAPQPKKLIILHMLGSHAPYQHRYPPAYEVFKPAPGTHDDVGINDRDEGDRIDNAYDNSLRYSDHVLDSVITRLNRTAAVSALWYVSDHGQTLPMDGCKNSGNGFFSAYNFHVPLLFWHSTRYDKLFGDRLRAAATNVQRPVYMADFAFSLLDSFGFELPAEQLQRSFMRADYRAGPRIVTIDGSERMDYDRDFKASMCRN</sequence>
<evidence type="ECO:0000256" key="1">
    <source>
        <dbReference type="ARBA" id="ARBA00004651"/>
    </source>
</evidence>
<feature type="transmembrane region" description="Helical" evidence="7">
    <location>
        <begin position="128"/>
        <end position="150"/>
    </location>
</feature>
<feature type="transmembrane region" description="Helical" evidence="7">
    <location>
        <begin position="51"/>
        <end position="71"/>
    </location>
</feature>
<keyword evidence="10" id="KW-1185">Reference proteome</keyword>
<dbReference type="PANTHER" id="PTHR30443">
    <property type="entry name" value="INNER MEMBRANE PROTEIN"/>
    <property type="match status" value="1"/>
</dbReference>
<evidence type="ECO:0000256" key="7">
    <source>
        <dbReference type="SAM" id="Phobius"/>
    </source>
</evidence>
<dbReference type="GO" id="GO:0016776">
    <property type="term" value="F:phosphotransferase activity, phosphate group as acceptor"/>
    <property type="evidence" value="ECO:0007669"/>
    <property type="project" value="TreeGrafter"/>
</dbReference>
<feature type="transmembrane region" description="Helical" evidence="7">
    <location>
        <begin position="162"/>
        <end position="179"/>
    </location>
</feature>
<evidence type="ECO:0000259" key="8">
    <source>
        <dbReference type="Pfam" id="PF00884"/>
    </source>
</evidence>
<dbReference type="InterPro" id="IPR058130">
    <property type="entry name" value="PEA_transf_C"/>
</dbReference>
<keyword evidence="6 7" id="KW-0472">Membrane</keyword>
<dbReference type="InterPro" id="IPR040423">
    <property type="entry name" value="PEA_transferase"/>
</dbReference>
<evidence type="ECO:0000256" key="3">
    <source>
        <dbReference type="ARBA" id="ARBA00022679"/>
    </source>
</evidence>
<keyword evidence="2" id="KW-1003">Cell membrane</keyword>
<keyword evidence="5 7" id="KW-1133">Transmembrane helix</keyword>
<evidence type="ECO:0000256" key="6">
    <source>
        <dbReference type="ARBA" id="ARBA00023136"/>
    </source>
</evidence>
<dbReference type="Pfam" id="PF00884">
    <property type="entry name" value="Sulfatase"/>
    <property type="match status" value="1"/>
</dbReference>
<dbReference type="Gene3D" id="3.40.720.10">
    <property type="entry name" value="Alkaline Phosphatase, subunit A"/>
    <property type="match status" value="1"/>
</dbReference>
<dbReference type="EMBL" id="JAAMOW010000005">
    <property type="protein sequence ID" value="NGY05281.1"/>
    <property type="molecule type" value="Genomic_DNA"/>
</dbReference>
<dbReference type="SUPFAM" id="SSF53649">
    <property type="entry name" value="Alkaline phosphatase-like"/>
    <property type="match status" value="1"/>
</dbReference>
<dbReference type="GO" id="GO:0009244">
    <property type="term" value="P:lipopolysaccharide core region biosynthetic process"/>
    <property type="evidence" value="ECO:0007669"/>
    <property type="project" value="TreeGrafter"/>
</dbReference>
<dbReference type="InterPro" id="IPR000917">
    <property type="entry name" value="Sulfatase_N"/>
</dbReference>
<dbReference type="RefSeq" id="WP_166256409.1">
    <property type="nucleotide sequence ID" value="NZ_JAAMOW010000005.1"/>
</dbReference>
<dbReference type="Proteomes" id="UP000472676">
    <property type="component" value="Unassembled WGS sequence"/>
</dbReference>
<dbReference type="AlphaFoldDB" id="A0A6M2BST8"/>
<accession>A0A6M2BST8</accession>
<dbReference type="CDD" id="cd16017">
    <property type="entry name" value="LptA"/>
    <property type="match status" value="1"/>
</dbReference>
<evidence type="ECO:0000256" key="4">
    <source>
        <dbReference type="ARBA" id="ARBA00022692"/>
    </source>
</evidence>
<comment type="caution">
    <text evidence="9">The sequence shown here is derived from an EMBL/GenBank/DDBJ whole genome shotgun (WGS) entry which is preliminary data.</text>
</comment>
<evidence type="ECO:0000256" key="2">
    <source>
        <dbReference type="ARBA" id="ARBA00022475"/>
    </source>
</evidence>
<evidence type="ECO:0000313" key="9">
    <source>
        <dbReference type="EMBL" id="NGY05281.1"/>
    </source>
</evidence>
<protein>
    <submittedName>
        <fullName evidence="9">Phosphoethanolamine transferase</fullName>
    </submittedName>
</protein>
<dbReference type="InterPro" id="IPR017850">
    <property type="entry name" value="Alkaline_phosphatase_core_sf"/>
</dbReference>
<evidence type="ECO:0000256" key="5">
    <source>
        <dbReference type="ARBA" id="ARBA00022989"/>
    </source>
</evidence>
<name>A0A6M2BST8_9GAMM</name>
<keyword evidence="3 9" id="KW-0808">Transferase</keyword>
<dbReference type="PANTHER" id="PTHR30443:SF0">
    <property type="entry name" value="PHOSPHOETHANOLAMINE TRANSFERASE EPTA"/>
    <property type="match status" value="1"/>
</dbReference>
<reference evidence="9 10" key="1">
    <citation type="journal article" date="2014" name="Int. J. Syst. Evol. Microbiol.">
        <title>Solimonas terrae sp. nov., isolated from soil.</title>
        <authorList>
            <person name="Kim S.J."/>
            <person name="Moon J.Y."/>
            <person name="Weon H.Y."/>
            <person name="Ahn J.H."/>
            <person name="Chen W.M."/>
            <person name="Kwon S.W."/>
        </authorList>
    </citation>
    <scope>NUCLEOTIDE SEQUENCE [LARGE SCALE GENOMIC DNA]</scope>
    <source>
        <strain evidence="9 10">KIS83-12</strain>
    </source>
</reference>
<feature type="domain" description="Sulfatase N-terminal" evidence="8">
    <location>
        <begin position="262"/>
        <end position="552"/>
    </location>
</feature>
<proteinExistence type="predicted"/>
<organism evidence="9 10">
    <name type="scientific">Solimonas terrae</name>
    <dbReference type="NCBI Taxonomy" id="1396819"/>
    <lineage>
        <taxon>Bacteria</taxon>
        <taxon>Pseudomonadati</taxon>
        <taxon>Pseudomonadota</taxon>
        <taxon>Gammaproteobacteria</taxon>
        <taxon>Nevskiales</taxon>
        <taxon>Nevskiaceae</taxon>
        <taxon>Solimonas</taxon>
    </lineage>
</organism>
<dbReference type="GO" id="GO:0005886">
    <property type="term" value="C:plasma membrane"/>
    <property type="evidence" value="ECO:0007669"/>
    <property type="project" value="UniProtKB-SubCell"/>
</dbReference>